<dbReference type="GO" id="GO:0016491">
    <property type="term" value="F:oxidoreductase activity"/>
    <property type="evidence" value="ECO:0007669"/>
    <property type="project" value="UniProtKB-KW"/>
</dbReference>
<dbReference type="Proteomes" id="UP000244334">
    <property type="component" value="Unassembled WGS sequence"/>
</dbReference>
<keyword evidence="4" id="KW-1185">Reference proteome</keyword>
<dbReference type="GO" id="GO:0005829">
    <property type="term" value="C:cytosol"/>
    <property type="evidence" value="ECO:0007669"/>
    <property type="project" value="TreeGrafter"/>
</dbReference>
<dbReference type="SUPFAM" id="SSF51430">
    <property type="entry name" value="NAD(P)-linked oxidoreductase"/>
    <property type="match status" value="1"/>
</dbReference>
<dbReference type="PANTHER" id="PTHR43364:SF4">
    <property type="entry name" value="NAD(P)-LINKED OXIDOREDUCTASE SUPERFAMILY PROTEIN"/>
    <property type="match status" value="1"/>
</dbReference>
<keyword evidence="1" id="KW-0560">Oxidoreductase</keyword>
<evidence type="ECO:0000256" key="1">
    <source>
        <dbReference type="ARBA" id="ARBA00023002"/>
    </source>
</evidence>
<dbReference type="AlphaFoldDB" id="A0A328TS37"/>
<evidence type="ECO:0000313" key="4">
    <source>
        <dbReference type="Proteomes" id="UP000244334"/>
    </source>
</evidence>
<comment type="caution">
    <text evidence="3">The sequence shown here is derived from an EMBL/GenBank/DDBJ whole genome shotgun (WGS) entry which is preliminary data.</text>
</comment>
<organism evidence="3 4">
    <name type="scientific">Candidatus Erwinia dacicola</name>
    <dbReference type="NCBI Taxonomy" id="252393"/>
    <lineage>
        <taxon>Bacteria</taxon>
        <taxon>Pseudomonadati</taxon>
        <taxon>Pseudomonadota</taxon>
        <taxon>Gammaproteobacteria</taxon>
        <taxon>Enterobacterales</taxon>
        <taxon>Erwiniaceae</taxon>
        <taxon>Erwinia</taxon>
    </lineage>
</organism>
<sequence length="95" mass="10501">MSNLSGGLSRANILQSIDDSLEHLGMDHVDLLQIHCWDYNTPLEETLEALHDMVQSGKRAISVPLPCIPSSLPARYIQRITTARRGLSACRISTT</sequence>
<evidence type="ECO:0000313" key="3">
    <source>
        <dbReference type="EMBL" id="RAP71725.1"/>
    </source>
</evidence>
<reference evidence="3" key="1">
    <citation type="submission" date="2018-04" db="EMBL/GenBank/DDBJ databases">
        <title>Genomes of the Obligate Erwinia dacicola and Facultative Enterobacter sp. OLF Endosymbionts of the Olive Fruit fly, Bactrocera oleae.</title>
        <authorList>
            <person name="Estes A.M."/>
            <person name="Hearn D.J."/>
            <person name="Agarwal S."/>
            <person name="Pierson E.A."/>
            <person name="Dunning-Hotopp J.C."/>
        </authorList>
    </citation>
    <scope>NUCLEOTIDE SEQUENCE [LARGE SCALE GENOMIC DNA]</scope>
    <source>
        <strain evidence="3">Oroville</strain>
    </source>
</reference>
<dbReference type="EMBL" id="LJAM02000107">
    <property type="protein sequence ID" value="RAP71725.1"/>
    <property type="molecule type" value="Genomic_DNA"/>
</dbReference>
<dbReference type="InterPro" id="IPR036812">
    <property type="entry name" value="NAD(P)_OxRdtase_dom_sf"/>
</dbReference>
<feature type="domain" description="NADP-dependent oxidoreductase" evidence="2">
    <location>
        <begin position="6"/>
        <end position="58"/>
    </location>
</feature>
<dbReference type="InterPro" id="IPR050523">
    <property type="entry name" value="AKR_Detox_Biosynth"/>
</dbReference>
<protein>
    <submittedName>
        <fullName evidence="3">Aldo/keto reductase family protein</fullName>
    </submittedName>
</protein>
<evidence type="ECO:0000259" key="2">
    <source>
        <dbReference type="Pfam" id="PF00248"/>
    </source>
</evidence>
<dbReference type="PANTHER" id="PTHR43364">
    <property type="entry name" value="NADH-SPECIFIC METHYLGLYOXAL REDUCTASE-RELATED"/>
    <property type="match status" value="1"/>
</dbReference>
<dbReference type="InterPro" id="IPR023210">
    <property type="entry name" value="NADP_OxRdtase_dom"/>
</dbReference>
<accession>A0A328TS37</accession>
<gene>
    <name evidence="3" type="ORF">ACZ87_01446</name>
</gene>
<dbReference type="Pfam" id="PF00248">
    <property type="entry name" value="Aldo_ket_red"/>
    <property type="match status" value="1"/>
</dbReference>
<dbReference type="Gene3D" id="3.20.20.100">
    <property type="entry name" value="NADP-dependent oxidoreductase domain"/>
    <property type="match status" value="1"/>
</dbReference>
<proteinExistence type="predicted"/>
<name>A0A328TS37_9GAMM</name>